<dbReference type="PANTHER" id="PTHR43651:SF11">
    <property type="entry name" value="MALTO-OLIGOSYLTREHALOSE TREHALOHYDROLASE"/>
    <property type="match status" value="1"/>
</dbReference>
<dbReference type="GO" id="GO:0033942">
    <property type="term" value="F:4-alpha-D-(1-&gt;4)-alpha-D-glucanotrehalose trehalohydrolase activity"/>
    <property type="evidence" value="ECO:0007669"/>
    <property type="project" value="UniProtKB-EC"/>
</dbReference>
<evidence type="ECO:0000256" key="4">
    <source>
        <dbReference type="ARBA" id="ARBA00012268"/>
    </source>
</evidence>
<proteinExistence type="inferred from homology"/>
<evidence type="ECO:0000256" key="12">
    <source>
        <dbReference type="ARBA" id="ARBA00034013"/>
    </source>
</evidence>
<feature type="binding site" evidence="16">
    <location>
        <begin position="254"/>
        <end position="259"/>
    </location>
    <ligand>
        <name>substrate</name>
    </ligand>
</feature>
<name>A0A7W6G9H6_9HYPH</name>
<comment type="similarity">
    <text evidence="3 14">Belongs to the glycosyl hydrolase 13 family.</text>
</comment>
<feature type="domain" description="Glycosyl hydrolase family 13 catalytic" evidence="18">
    <location>
        <begin position="110"/>
        <end position="464"/>
    </location>
</feature>
<dbReference type="UniPathway" id="UPA00299"/>
<dbReference type="Pfam" id="PF00128">
    <property type="entry name" value="Alpha-amylase"/>
    <property type="match status" value="1"/>
</dbReference>
<protein>
    <recommendedName>
        <fullName evidence="5 13">Malto-oligosyltrehalose trehalohydrolase</fullName>
        <shortName evidence="14">MTHase</shortName>
        <ecNumber evidence="4 13">3.2.1.141</ecNumber>
    </recommendedName>
    <alternativeName>
        <fullName evidence="11 14">4-alpha-D-((1-&gt;4)-alpha-D-glucano)trehalose trehalohydrolase</fullName>
    </alternativeName>
    <alternativeName>
        <fullName evidence="10 14">Maltooligosyl trehalose trehalohydrolase</fullName>
    </alternativeName>
</protein>
<dbReference type="Gene3D" id="2.60.40.10">
    <property type="entry name" value="Immunoglobulins"/>
    <property type="match status" value="1"/>
</dbReference>
<evidence type="ECO:0000256" key="11">
    <source>
        <dbReference type="ARBA" id="ARBA00033284"/>
    </source>
</evidence>
<dbReference type="GO" id="GO:0005737">
    <property type="term" value="C:cytoplasm"/>
    <property type="evidence" value="ECO:0007669"/>
    <property type="project" value="UniProtKB-SubCell"/>
</dbReference>
<evidence type="ECO:0000256" key="1">
    <source>
        <dbReference type="ARBA" id="ARBA00004496"/>
    </source>
</evidence>
<comment type="caution">
    <text evidence="19">The sequence shown here is derived from an EMBL/GenBank/DDBJ whole genome shotgun (WGS) entry which is preliminary data.</text>
</comment>
<evidence type="ECO:0000313" key="19">
    <source>
        <dbReference type="EMBL" id="MBB3962769.1"/>
    </source>
</evidence>
<evidence type="ECO:0000256" key="15">
    <source>
        <dbReference type="PIRSR" id="PIRSR006337-1"/>
    </source>
</evidence>
<keyword evidence="6" id="KW-0963">Cytoplasm</keyword>
<evidence type="ECO:0000256" key="13">
    <source>
        <dbReference type="NCBIfam" id="TIGR02402"/>
    </source>
</evidence>
<dbReference type="Gene3D" id="1.10.10.760">
    <property type="entry name" value="E-set domains of sugar-utilizing enzymes"/>
    <property type="match status" value="1"/>
</dbReference>
<dbReference type="CDD" id="cd11325">
    <property type="entry name" value="AmyAc_GTHase"/>
    <property type="match status" value="1"/>
</dbReference>
<dbReference type="InterPro" id="IPR012768">
    <property type="entry name" value="Trehalose_TreZ"/>
</dbReference>
<dbReference type="InterPro" id="IPR022567">
    <property type="entry name" value="DUF3459"/>
</dbReference>
<organism evidence="19 20">
    <name type="scientific">Rhizobium metallidurans</name>
    <dbReference type="NCBI Taxonomy" id="1265931"/>
    <lineage>
        <taxon>Bacteria</taxon>
        <taxon>Pseudomonadati</taxon>
        <taxon>Pseudomonadota</taxon>
        <taxon>Alphaproteobacteria</taxon>
        <taxon>Hyphomicrobiales</taxon>
        <taxon>Rhizobiaceae</taxon>
        <taxon>Rhizobium/Agrobacterium group</taxon>
        <taxon>Rhizobium</taxon>
    </lineage>
</organism>
<evidence type="ECO:0000256" key="8">
    <source>
        <dbReference type="ARBA" id="ARBA00023277"/>
    </source>
</evidence>
<evidence type="ECO:0000256" key="7">
    <source>
        <dbReference type="ARBA" id="ARBA00022801"/>
    </source>
</evidence>
<dbReference type="PIRSF" id="PIRSF006337">
    <property type="entry name" value="Trehalose_TreZ"/>
    <property type="match status" value="1"/>
</dbReference>
<dbReference type="EC" id="3.2.1.141" evidence="4 13"/>
<dbReference type="InterPro" id="IPR044901">
    <property type="entry name" value="Trehalose_TreZ_E-set_sf"/>
</dbReference>
<keyword evidence="19" id="KW-0808">Transferase</keyword>
<dbReference type="CDD" id="cd02853">
    <property type="entry name" value="E_set_MTHase_like_N"/>
    <property type="match status" value="1"/>
</dbReference>
<evidence type="ECO:0000256" key="9">
    <source>
        <dbReference type="ARBA" id="ARBA00023295"/>
    </source>
</evidence>
<dbReference type="SMART" id="SM00642">
    <property type="entry name" value="Aamy"/>
    <property type="match status" value="1"/>
</dbReference>
<keyword evidence="8" id="KW-0119">Carbohydrate metabolism</keyword>
<evidence type="ECO:0000313" key="20">
    <source>
        <dbReference type="Proteomes" id="UP000582090"/>
    </source>
</evidence>
<evidence type="ECO:0000256" key="6">
    <source>
        <dbReference type="ARBA" id="ARBA00022490"/>
    </source>
</evidence>
<dbReference type="InterPro" id="IPR014756">
    <property type="entry name" value="Ig_E-set"/>
</dbReference>
<dbReference type="GO" id="GO:0016757">
    <property type="term" value="F:glycosyltransferase activity"/>
    <property type="evidence" value="ECO:0007669"/>
    <property type="project" value="UniProtKB-KW"/>
</dbReference>
<feature type="binding site" evidence="16">
    <location>
        <begin position="386"/>
        <end position="391"/>
    </location>
    <ligand>
        <name>substrate</name>
    </ligand>
</feature>
<evidence type="ECO:0000256" key="5">
    <source>
        <dbReference type="ARBA" id="ARBA00015938"/>
    </source>
</evidence>
<keyword evidence="9 14" id="KW-0326">Glycosidase</keyword>
<keyword evidence="19" id="KW-0328">Glycosyltransferase</keyword>
<feature type="active site" description="Proton donor" evidence="15">
    <location>
        <position position="291"/>
    </location>
</feature>
<evidence type="ECO:0000256" key="16">
    <source>
        <dbReference type="PIRSR" id="PIRSR006337-2"/>
    </source>
</evidence>
<keyword evidence="20" id="KW-1185">Reference proteome</keyword>
<feature type="binding site" evidence="16">
    <location>
        <begin position="317"/>
        <end position="321"/>
    </location>
    <ligand>
        <name>substrate</name>
    </ligand>
</feature>
<dbReference type="NCBIfam" id="TIGR02402">
    <property type="entry name" value="trehalose_TreZ"/>
    <property type="match status" value="1"/>
</dbReference>
<dbReference type="AlphaFoldDB" id="A0A7W6G9H6"/>
<dbReference type="RefSeq" id="WP_183898483.1">
    <property type="nucleotide sequence ID" value="NZ_JACIDW010000001.1"/>
</dbReference>
<comment type="pathway">
    <text evidence="2 14">Glycan biosynthesis; trehalose biosynthesis.</text>
</comment>
<evidence type="ECO:0000259" key="18">
    <source>
        <dbReference type="SMART" id="SM00642"/>
    </source>
</evidence>
<accession>A0A7W6G9H6</accession>
<feature type="active site" description="Nucleophile" evidence="15">
    <location>
        <position position="256"/>
    </location>
</feature>
<dbReference type="SUPFAM" id="SSF81296">
    <property type="entry name" value="E set domains"/>
    <property type="match status" value="1"/>
</dbReference>
<feature type="site" description="Transition state stabilizer" evidence="17">
    <location>
        <position position="387"/>
    </location>
</feature>
<evidence type="ECO:0000256" key="17">
    <source>
        <dbReference type="PIRSR" id="PIRSR006337-3"/>
    </source>
</evidence>
<dbReference type="PANTHER" id="PTHR43651">
    <property type="entry name" value="1,4-ALPHA-GLUCAN-BRANCHING ENZYME"/>
    <property type="match status" value="1"/>
</dbReference>
<dbReference type="GO" id="GO:0005992">
    <property type="term" value="P:trehalose biosynthetic process"/>
    <property type="evidence" value="ECO:0007669"/>
    <property type="project" value="UniProtKB-UniRule"/>
</dbReference>
<sequence>MKFGPIISDRGVTFRLWAPLVDSVSLKLDGHEPQPMHQGEDGWHELEVAGAGAGTSYRFVLPDGLHVPDPASLFQPHDVHGFSEVVDLARYRWKTEAWLGRRWEETVLYELHVGTFTEEGTFLAAIGRLDHLARLGVTAIQLMPVADFPGRYGWGYDGVLPYAPDSSYGRSEHLMALVDAAHEREISIFLDVVYNHFGPDGNYLPLYAPLFTDRHKTPWGKGIDYDGATVRPIREFVIQNAIHCVTAFRLDGLRLDAVHAIKDSSEEHLLLELARRVRAATGDRHVHLIVENEENDSDLLKRASDGKAALFTAQWNDDIHHTLHVAATCERFGYYADFAEDSEAMARSLAEGFVFQGQHMPYRGDSRGKTTRDLPPTAFVSFIQNHDQIGNRAMGDRVIAAQPVHIMKAMAAVYLLAPQIPMLFMGEEWGARDAFPYFCDLNDELNEMVRKGRREELSRLPGFDADDLLDPTAPSTFEMAKLDWSSMNAPAAAAMHDFHAALLAIRHQKIVPLLTGMRRGEITAPSGFTSVAVNWPLATGGQLRLRANLGNETVAIDTLMDDTGMLFSLGSSSGGNLPPWSVFWSVSHD</sequence>
<comment type="subcellular location">
    <subcellularLocation>
        <location evidence="1 15">Cytoplasm</location>
    </subcellularLocation>
</comment>
<gene>
    <name evidence="19" type="ORF">GGQ67_000387</name>
</gene>
<dbReference type="InterPro" id="IPR017853">
    <property type="entry name" value="GH"/>
</dbReference>
<keyword evidence="7 14" id="KW-0378">Hydrolase</keyword>
<comment type="catalytic activity">
    <reaction evidence="12 14">
        <text>hydrolysis of (1-&gt;4)-alpha-D-glucosidic linkage in 4-alpha-D-[(1-&gt;4)-alpha-D-glucanosyl]n trehalose to yield trehalose and (1-&gt;4)-alpha-D-glucan.</text>
        <dbReference type="EC" id="3.2.1.141"/>
    </reaction>
</comment>
<dbReference type="Proteomes" id="UP000582090">
    <property type="component" value="Unassembled WGS sequence"/>
</dbReference>
<dbReference type="InterPro" id="IPR006047">
    <property type="entry name" value="GH13_cat_dom"/>
</dbReference>
<evidence type="ECO:0000256" key="3">
    <source>
        <dbReference type="ARBA" id="ARBA00008061"/>
    </source>
</evidence>
<dbReference type="EMBL" id="JACIDW010000001">
    <property type="protein sequence ID" value="MBB3962769.1"/>
    <property type="molecule type" value="Genomic_DNA"/>
</dbReference>
<evidence type="ECO:0000256" key="14">
    <source>
        <dbReference type="PIRNR" id="PIRNR006337"/>
    </source>
</evidence>
<dbReference type="Gene3D" id="3.20.20.80">
    <property type="entry name" value="Glycosidases"/>
    <property type="match status" value="1"/>
</dbReference>
<dbReference type="SUPFAM" id="SSF51445">
    <property type="entry name" value="(Trans)glycosidases"/>
    <property type="match status" value="1"/>
</dbReference>
<evidence type="ECO:0000256" key="10">
    <source>
        <dbReference type="ARBA" id="ARBA00032057"/>
    </source>
</evidence>
<evidence type="ECO:0000256" key="2">
    <source>
        <dbReference type="ARBA" id="ARBA00005199"/>
    </source>
</evidence>
<reference evidence="19 20" key="1">
    <citation type="submission" date="2020-08" db="EMBL/GenBank/DDBJ databases">
        <title>Genomic Encyclopedia of Type Strains, Phase IV (KMG-IV): sequencing the most valuable type-strain genomes for metagenomic binning, comparative biology and taxonomic classification.</title>
        <authorList>
            <person name="Goeker M."/>
        </authorList>
    </citation>
    <scope>NUCLEOTIDE SEQUENCE [LARGE SCALE GENOMIC DNA]</scope>
    <source>
        <strain evidence="19 20">DSM 26575</strain>
    </source>
</reference>
<dbReference type="InterPro" id="IPR013783">
    <property type="entry name" value="Ig-like_fold"/>
</dbReference>
<dbReference type="Pfam" id="PF11941">
    <property type="entry name" value="DUF3459"/>
    <property type="match status" value="1"/>
</dbReference>